<dbReference type="AlphaFoldDB" id="A0A0H2R851"/>
<protein>
    <recommendedName>
        <fullName evidence="3">Carboxylic ester hydrolase</fullName>
        <ecNumber evidence="3">3.1.1.-</ecNumber>
    </recommendedName>
</protein>
<dbReference type="EMBL" id="KQ086111">
    <property type="protein sequence ID" value="KLO07979.1"/>
    <property type="molecule type" value="Genomic_DNA"/>
</dbReference>
<reference evidence="5 6" key="1">
    <citation type="submission" date="2015-04" db="EMBL/GenBank/DDBJ databases">
        <title>Complete genome sequence of Schizopora paradoxa KUC8140, a cosmopolitan wood degrader in East Asia.</title>
        <authorList>
            <consortium name="DOE Joint Genome Institute"/>
            <person name="Min B."/>
            <person name="Park H."/>
            <person name="Jang Y."/>
            <person name="Kim J.-J."/>
            <person name="Kim K.H."/>
            <person name="Pangilinan J."/>
            <person name="Lipzen A."/>
            <person name="Riley R."/>
            <person name="Grigoriev I.V."/>
            <person name="Spatafora J.W."/>
            <person name="Choi I.-G."/>
        </authorList>
    </citation>
    <scope>NUCLEOTIDE SEQUENCE [LARGE SCALE GENOMIC DNA]</scope>
    <source>
        <strain evidence="5 6">KUC8140</strain>
    </source>
</reference>
<dbReference type="Proteomes" id="UP000053477">
    <property type="component" value="Unassembled WGS sequence"/>
</dbReference>
<dbReference type="ESTHER" id="9homo-a0a0h2r851">
    <property type="family name" value="Fungal_carboxylesterase_lipase"/>
</dbReference>
<feature type="domain" description="Carboxylesterase type B" evidence="4">
    <location>
        <begin position="171"/>
        <end position="650"/>
    </location>
</feature>
<feature type="chain" id="PRO_5005118456" description="Carboxylic ester hydrolase" evidence="3">
    <location>
        <begin position="20"/>
        <end position="692"/>
    </location>
</feature>
<dbReference type="InterPro" id="IPR019826">
    <property type="entry name" value="Carboxylesterase_B_AS"/>
</dbReference>
<dbReference type="GO" id="GO:0016787">
    <property type="term" value="F:hydrolase activity"/>
    <property type="evidence" value="ECO:0007669"/>
    <property type="project" value="UniProtKB-KW"/>
</dbReference>
<comment type="similarity">
    <text evidence="1 3">Belongs to the type-B carboxylesterase/lipase family.</text>
</comment>
<keyword evidence="2 3" id="KW-0378">Hydrolase</keyword>
<evidence type="ECO:0000259" key="4">
    <source>
        <dbReference type="Pfam" id="PF00135"/>
    </source>
</evidence>
<accession>A0A0H2R851</accession>
<gene>
    <name evidence="5" type="ORF">SCHPADRAFT_835899</name>
</gene>
<proteinExistence type="inferred from homology"/>
<dbReference type="PROSITE" id="PS00122">
    <property type="entry name" value="CARBOXYLESTERASE_B_1"/>
    <property type="match status" value="1"/>
</dbReference>
<sequence>MVKFAGVALAASLVSLVRATATTAHTSVTLVFQNNLNASDDANHVGSLLLDPMRQSDAASACESFGESLLSSSTLKAHKTDFLQALSYNAFAGHASPVQLYYIDGGVAGVAETLGELTFQGFPFGNVELPVLCTQSSNQDQPGNAVATASNQISVTSNKNTFVGFRNQKSFRFLGIPYADPPKRFVNSNLFSKTGQTIQATAYGSQCSQSGGVGGEDCLFLNIQTPFIPKAGSISNLRPVMFWIHGGGFTGGTGADPGSDGGNLASREDIVTVTINYRLSTLGFLAIPGTNITGNFGIGDQINALQWTIENIAQFGGDPQKITINGESAGAGSVRVLLGSPPAIGKFQGAIAMSNLGGGVGLGLSSDYGTTYSSYLTVAGSYAIAGQNILQGVGCNQSSLEEQLACLDTTPANTIVSLDGGNTVARYVVQDGHFVNTENLDVVNRNGSAADVNVIFGVCANDGASFSTYPRTPVNSESEGIQASLGINAENAQKIIDSGLFPFFDSGNLTLDSFNVSQRVATDLQFRCVDQATMYAGAKSRAFKSTYSYQMQRTGAGYDPNGLGGPPVTPGFPNGNPNLPYFRLHGSDMPWVFGNLGTLRDADDLYSIQLESGYFAEFIKTGQPNPDTAYLKVRGYTKSLEAIEQTGPWEAVSGPTGPMRLMDYPSVKAEFQDLAQCAFLNYSISYYLDGGL</sequence>
<dbReference type="InParanoid" id="A0A0H2R851"/>
<dbReference type="Gene3D" id="3.40.50.1820">
    <property type="entry name" value="alpha/beta hydrolase"/>
    <property type="match status" value="1"/>
</dbReference>
<evidence type="ECO:0000313" key="6">
    <source>
        <dbReference type="Proteomes" id="UP000053477"/>
    </source>
</evidence>
<dbReference type="Pfam" id="PF00135">
    <property type="entry name" value="COesterase"/>
    <property type="match status" value="1"/>
</dbReference>
<dbReference type="STRING" id="27342.A0A0H2R851"/>
<evidence type="ECO:0000256" key="1">
    <source>
        <dbReference type="ARBA" id="ARBA00005964"/>
    </source>
</evidence>
<evidence type="ECO:0000256" key="3">
    <source>
        <dbReference type="RuleBase" id="RU361235"/>
    </source>
</evidence>
<dbReference type="InterPro" id="IPR029058">
    <property type="entry name" value="AB_hydrolase_fold"/>
</dbReference>
<dbReference type="FunFam" id="3.40.50.1820:FF:000342">
    <property type="entry name" value="Carboxylic ester hydrolase"/>
    <property type="match status" value="1"/>
</dbReference>
<evidence type="ECO:0000256" key="2">
    <source>
        <dbReference type="ARBA" id="ARBA00022801"/>
    </source>
</evidence>
<keyword evidence="3" id="KW-0732">Signal</keyword>
<dbReference type="InterPro" id="IPR002018">
    <property type="entry name" value="CarbesteraseB"/>
</dbReference>
<dbReference type="EC" id="3.1.1.-" evidence="3"/>
<feature type="signal peptide" evidence="3">
    <location>
        <begin position="1"/>
        <end position="19"/>
    </location>
</feature>
<organism evidence="5 6">
    <name type="scientific">Schizopora paradoxa</name>
    <dbReference type="NCBI Taxonomy" id="27342"/>
    <lineage>
        <taxon>Eukaryota</taxon>
        <taxon>Fungi</taxon>
        <taxon>Dikarya</taxon>
        <taxon>Basidiomycota</taxon>
        <taxon>Agaricomycotina</taxon>
        <taxon>Agaricomycetes</taxon>
        <taxon>Hymenochaetales</taxon>
        <taxon>Schizoporaceae</taxon>
        <taxon>Schizopora</taxon>
    </lineage>
</organism>
<dbReference type="PANTHER" id="PTHR43142:SF3">
    <property type="entry name" value="PUTATIVE (AFU_ORTHOLOGUE AFUA_3G09070)-RELATED"/>
    <property type="match status" value="1"/>
</dbReference>
<dbReference type="SUPFAM" id="SSF53474">
    <property type="entry name" value="alpha/beta-Hydrolases"/>
    <property type="match status" value="1"/>
</dbReference>
<dbReference type="PANTHER" id="PTHR43142">
    <property type="entry name" value="CARBOXYLIC ESTER HYDROLASE"/>
    <property type="match status" value="1"/>
</dbReference>
<keyword evidence="6" id="KW-1185">Reference proteome</keyword>
<evidence type="ECO:0000313" key="5">
    <source>
        <dbReference type="EMBL" id="KLO07979.1"/>
    </source>
</evidence>
<dbReference type="OrthoDB" id="408631at2759"/>
<name>A0A0H2R851_9AGAM</name>